<comment type="caution">
    <text evidence="1">The sequence shown here is derived from an EMBL/GenBank/DDBJ whole genome shotgun (WGS) entry which is preliminary data.</text>
</comment>
<dbReference type="EMBL" id="JPKZ01002762">
    <property type="protein sequence ID" value="KHN75331.1"/>
    <property type="molecule type" value="Genomic_DNA"/>
</dbReference>
<dbReference type="AlphaFoldDB" id="A0A0B2UW88"/>
<accession>A0A0B2UW88</accession>
<protein>
    <submittedName>
        <fullName evidence="1">Uncharacterized protein</fullName>
    </submittedName>
</protein>
<keyword evidence="2" id="KW-1185">Reference proteome</keyword>
<dbReference type="Proteomes" id="UP000031036">
    <property type="component" value="Unassembled WGS sequence"/>
</dbReference>
<organism evidence="1 2">
    <name type="scientific">Toxocara canis</name>
    <name type="common">Canine roundworm</name>
    <dbReference type="NCBI Taxonomy" id="6265"/>
    <lineage>
        <taxon>Eukaryota</taxon>
        <taxon>Metazoa</taxon>
        <taxon>Ecdysozoa</taxon>
        <taxon>Nematoda</taxon>
        <taxon>Chromadorea</taxon>
        <taxon>Rhabditida</taxon>
        <taxon>Spirurina</taxon>
        <taxon>Ascaridomorpha</taxon>
        <taxon>Ascaridoidea</taxon>
        <taxon>Toxocaridae</taxon>
        <taxon>Toxocara</taxon>
    </lineage>
</organism>
<proteinExistence type="predicted"/>
<reference evidence="1 2" key="1">
    <citation type="submission" date="2014-11" db="EMBL/GenBank/DDBJ databases">
        <title>Genetic blueprint of the zoonotic pathogen Toxocara canis.</title>
        <authorList>
            <person name="Zhu X.-Q."/>
            <person name="Korhonen P.K."/>
            <person name="Cai H."/>
            <person name="Young N.D."/>
            <person name="Nejsum P."/>
            <person name="von Samson-Himmelstjerna G."/>
            <person name="Boag P.R."/>
            <person name="Tan P."/>
            <person name="Li Q."/>
            <person name="Min J."/>
            <person name="Yang Y."/>
            <person name="Wang X."/>
            <person name="Fang X."/>
            <person name="Hall R.S."/>
            <person name="Hofmann A."/>
            <person name="Sternberg P.W."/>
            <person name="Jex A.R."/>
            <person name="Gasser R.B."/>
        </authorList>
    </citation>
    <scope>NUCLEOTIDE SEQUENCE [LARGE SCALE GENOMIC DNA]</scope>
    <source>
        <strain evidence="1">PN_DK_2014</strain>
    </source>
</reference>
<evidence type="ECO:0000313" key="1">
    <source>
        <dbReference type="EMBL" id="KHN75331.1"/>
    </source>
</evidence>
<name>A0A0B2UW88_TOXCA</name>
<evidence type="ECO:0000313" key="2">
    <source>
        <dbReference type="Proteomes" id="UP000031036"/>
    </source>
</evidence>
<gene>
    <name evidence="1" type="ORF">Tcan_14516</name>
</gene>
<sequence length="101" mass="11530">MHKDSLMKEIFDFARSKRNESTALQTTRPYTLMHDPLTSPTVCFERSQRGDACLYTASSIMLPAQQARHTIALRRSPYLHLFGAEEGSLSTLEYSMQMCPQ</sequence>